<accession>A0A4R2EIU3</accession>
<dbReference type="Gene3D" id="1.20.1090.10">
    <property type="entry name" value="Dehydroquinate synthase-like - alpha domain"/>
    <property type="match status" value="1"/>
</dbReference>
<comment type="caution">
    <text evidence="5">The sequence shown here is derived from an EMBL/GenBank/DDBJ whole genome shotgun (WGS) entry which is preliminary data.</text>
</comment>
<keyword evidence="6" id="KW-1185">Reference proteome</keyword>
<reference evidence="5 6" key="1">
    <citation type="submission" date="2019-03" db="EMBL/GenBank/DDBJ databases">
        <title>Genomic Encyclopedia of Archaeal and Bacterial Type Strains, Phase II (KMG-II): from individual species to whole genera.</title>
        <authorList>
            <person name="Goeker M."/>
        </authorList>
    </citation>
    <scope>NUCLEOTIDE SEQUENCE [LARGE SCALE GENOMIC DNA]</scope>
    <source>
        <strain evidence="5 6">RL-C</strain>
    </source>
</reference>
<dbReference type="RefSeq" id="WP_131839149.1">
    <property type="nucleotide sequence ID" value="NZ_SLWB01000006.1"/>
</dbReference>
<keyword evidence="2" id="KW-0560">Oxidoreductase</keyword>
<dbReference type="OrthoDB" id="9801156at2"/>
<dbReference type="CDD" id="cd08187">
    <property type="entry name" value="BDH"/>
    <property type="match status" value="1"/>
</dbReference>
<proteinExistence type="inferred from homology"/>
<evidence type="ECO:0000313" key="6">
    <source>
        <dbReference type="Proteomes" id="UP000294830"/>
    </source>
</evidence>
<protein>
    <submittedName>
        <fullName evidence="5">NADP-dependent alcohol dehydrogenase</fullName>
    </submittedName>
</protein>
<evidence type="ECO:0000256" key="2">
    <source>
        <dbReference type="ARBA" id="ARBA00023002"/>
    </source>
</evidence>
<dbReference type="EMBL" id="SLWB01000006">
    <property type="protein sequence ID" value="TCN68573.1"/>
    <property type="molecule type" value="Genomic_DNA"/>
</dbReference>
<dbReference type="FunFam" id="3.40.50.1970:FF:000003">
    <property type="entry name" value="Alcohol dehydrogenase, iron-containing"/>
    <property type="match status" value="1"/>
</dbReference>
<dbReference type="InterPro" id="IPR018211">
    <property type="entry name" value="ADH_Fe_CS"/>
</dbReference>
<dbReference type="GO" id="GO:1990362">
    <property type="term" value="F:butanol dehydrogenase (NAD+) activity"/>
    <property type="evidence" value="ECO:0007669"/>
    <property type="project" value="InterPro"/>
</dbReference>
<dbReference type="GO" id="GO:0005829">
    <property type="term" value="C:cytosol"/>
    <property type="evidence" value="ECO:0007669"/>
    <property type="project" value="TreeGrafter"/>
</dbReference>
<dbReference type="PROSITE" id="PS00060">
    <property type="entry name" value="ADH_IRON_2"/>
    <property type="match status" value="1"/>
</dbReference>
<dbReference type="AlphaFoldDB" id="A0A4R2EIU3"/>
<feature type="domain" description="Fe-containing alcohol dehydrogenase-like C-terminal" evidence="4">
    <location>
        <begin position="186"/>
        <end position="383"/>
    </location>
</feature>
<evidence type="ECO:0000256" key="1">
    <source>
        <dbReference type="ARBA" id="ARBA00007358"/>
    </source>
</evidence>
<gene>
    <name evidence="5" type="ORF">CLV25_106155</name>
</gene>
<dbReference type="Proteomes" id="UP000294830">
    <property type="component" value="Unassembled WGS sequence"/>
</dbReference>
<dbReference type="InterPro" id="IPR056798">
    <property type="entry name" value="ADH_Fe_C"/>
</dbReference>
<organism evidence="5 6">
    <name type="scientific">Acetobacteroides hydrogenigenes</name>
    <dbReference type="NCBI Taxonomy" id="979970"/>
    <lineage>
        <taxon>Bacteria</taxon>
        <taxon>Pseudomonadati</taxon>
        <taxon>Bacteroidota</taxon>
        <taxon>Bacteroidia</taxon>
        <taxon>Bacteroidales</taxon>
        <taxon>Rikenellaceae</taxon>
        <taxon>Acetobacteroides</taxon>
    </lineage>
</organism>
<evidence type="ECO:0000259" key="3">
    <source>
        <dbReference type="Pfam" id="PF00465"/>
    </source>
</evidence>
<dbReference type="GO" id="GO:0008106">
    <property type="term" value="F:alcohol dehydrogenase (NADP+) activity"/>
    <property type="evidence" value="ECO:0007669"/>
    <property type="project" value="TreeGrafter"/>
</dbReference>
<dbReference type="PANTHER" id="PTHR43633:SF1">
    <property type="entry name" value="ALCOHOL DEHYDROGENASE YQHD"/>
    <property type="match status" value="1"/>
</dbReference>
<dbReference type="InterPro" id="IPR001670">
    <property type="entry name" value="ADH_Fe/GldA"/>
</dbReference>
<name>A0A4R2EIU3_9BACT</name>
<dbReference type="Pfam" id="PF00465">
    <property type="entry name" value="Fe-ADH"/>
    <property type="match status" value="1"/>
</dbReference>
<dbReference type="Pfam" id="PF25137">
    <property type="entry name" value="ADH_Fe_C"/>
    <property type="match status" value="1"/>
</dbReference>
<dbReference type="GO" id="GO:1990002">
    <property type="term" value="F:methylglyoxal reductase (NADPH) (acetol producing) activity"/>
    <property type="evidence" value="ECO:0007669"/>
    <property type="project" value="TreeGrafter"/>
</dbReference>
<dbReference type="SUPFAM" id="SSF56796">
    <property type="entry name" value="Dehydroquinate synthase-like"/>
    <property type="match status" value="1"/>
</dbReference>
<dbReference type="Gene3D" id="3.40.50.1970">
    <property type="match status" value="1"/>
</dbReference>
<comment type="similarity">
    <text evidence="1">Belongs to the iron-containing alcohol dehydrogenase family.</text>
</comment>
<dbReference type="InterPro" id="IPR044731">
    <property type="entry name" value="BDH-like"/>
</dbReference>
<evidence type="ECO:0000259" key="4">
    <source>
        <dbReference type="Pfam" id="PF25137"/>
    </source>
</evidence>
<dbReference type="GO" id="GO:0046872">
    <property type="term" value="F:metal ion binding"/>
    <property type="evidence" value="ECO:0007669"/>
    <property type="project" value="InterPro"/>
</dbReference>
<dbReference type="PROSITE" id="PS00913">
    <property type="entry name" value="ADH_IRON_1"/>
    <property type="match status" value="1"/>
</dbReference>
<feature type="domain" description="Alcohol dehydrogenase iron-type/glycerol dehydrogenase GldA" evidence="3">
    <location>
        <begin position="9"/>
        <end position="174"/>
    </location>
</feature>
<sequence length="384" mass="41807">MNNFQFYNPVKIEFGKGAVDKLSSHIPAGSKVMVTYGGGSIKANGVYEAVLNALSGFSVVEFGGIEPNPSYETLIQAVDLARKEKVDFLLAVGGGSVVDGTKFIAAAIPFEGEPWDILVKRAEVKSAVALGAVLTLPATGSEMNAGAVISKRATKEKFAFGSPYTFPKFSILDPEYTYSLPKNQIANGTIDAFVHVMEQYMTYPAAGLVQDRWSEGLLQSLIELGPKALENPTDYDVRSNLMWAATMALNGIIVVGMPSDWATHMIGHELTALHGLAHGVTLAIILPAMLNEMFEEKKEKLAQYAERVWGITSGTTDEKARAAIVKTEEFFQSLGVPTHLKEYGIGDESFQTICNRFTERGWTGMGERRALTPERVLEVLKKSL</sequence>
<evidence type="ECO:0000313" key="5">
    <source>
        <dbReference type="EMBL" id="TCN68573.1"/>
    </source>
</evidence>
<dbReference type="PANTHER" id="PTHR43633">
    <property type="entry name" value="ALCOHOL DEHYDROGENASE YQHD"/>
    <property type="match status" value="1"/>
</dbReference>